<sequence>MSQMKSSPLILKPRPQKVCLFYCEQLTELVNCVYLVSFMNHSKANSSYSPMH</sequence>
<protein>
    <submittedName>
        <fullName evidence="2">Uncharacterized protein</fullName>
    </submittedName>
</protein>
<keyword evidence="1" id="KW-1185">Reference proteome</keyword>
<dbReference type="WBParaSite" id="PEQ_0000703801-mRNA-1">
    <property type="protein sequence ID" value="PEQ_0000703801-mRNA-1"/>
    <property type="gene ID" value="PEQ_0000703801"/>
</dbReference>
<name>A0A914RQD6_PAREQ</name>
<dbReference type="AlphaFoldDB" id="A0A914RQD6"/>
<dbReference type="Proteomes" id="UP000887564">
    <property type="component" value="Unplaced"/>
</dbReference>
<organism evidence="1 2">
    <name type="scientific">Parascaris equorum</name>
    <name type="common">Equine roundworm</name>
    <dbReference type="NCBI Taxonomy" id="6256"/>
    <lineage>
        <taxon>Eukaryota</taxon>
        <taxon>Metazoa</taxon>
        <taxon>Ecdysozoa</taxon>
        <taxon>Nematoda</taxon>
        <taxon>Chromadorea</taxon>
        <taxon>Rhabditida</taxon>
        <taxon>Spirurina</taxon>
        <taxon>Ascaridomorpha</taxon>
        <taxon>Ascaridoidea</taxon>
        <taxon>Ascarididae</taxon>
        <taxon>Parascaris</taxon>
    </lineage>
</organism>
<proteinExistence type="predicted"/>
<accession>A0A914RQD6</accession>
<evidence type="ECO:0000313" key="1">
    <source>
        <dbReference type="Proteomes" id="UP000887564"/>
    </source>
</evidence>
<reference evidence="2" key="1">
    <citation type="submission" date="2022-11" db="UniProtKB">
        <authorList>
            <consortium name="WormBaseParasite"/>
        </authorList>
    </citation>
    <scope>IDENTIFICATION</scope>
</reference>
<evidence type="ECO:0000313" key="2">
    <source>
        <dbReference type="WBParaSite" id="PEQ_0000703801-mRNA-1"/>
    </source>
</evidence>